<protein>
    <recommendedName>
        <fullName evidence="3">Secreted protein</fullName>
    </recommendedName>
</protein>
<evidence type="ECO:0008006" key="3">
    <source>
        <dbReference type="Google" id="ProtNLM"/>
    </source>
</evidence>
<dbReference type="AlphaFoldDB" id="A0AAV2F741"/>
<evidence type="ECO:0000313" key="1">
    <source>
        <dbReference type="EMBL" id="CAL1394051.1"/>
    </source>
</evidence>
<accession>A0AAV2F741</accession>
<evidence type="ECO:0000313" key="2">
    <source>
        <dbReference type="Proteomes" id="UP001497516"/>
    </source>
</evidence>
<organism evidence="1 2">
    <name type="scientific">Linum trigynum</name>
    <dbReference type="NCBI Taxonomy" id="586398"/>
    <lineage>
        <taxon>Eukaryota</taxon>
        <taxon>Viridiplantae</taxon>
        <taxon>Streptophyta</taxon>
        <taxon>Embryophyta</taxon>
        <taxon>Tracheophyta</taxon>
        <taxon>Spermatophyta</taxon>
        <taxon>Magnoliopsida</taxon>
        <taxon>eudicotyledons</taxon>
        <taxon>Gunneridae</taxon>
        <taxon>Pentapetalae</taxon>
        <taxon>rosids</taxon>
        <taxon>fabids</taxon>
        <taxon>Malpighiales</taxon>
        <taxon>Linaceae</taxon>
        <taxon>Linum</taxon>
    </lineage>
</organism>
<keyword evidence="2" id="KW-1185">Reference proteome</keyword>
<reference evidence="1 2" key="1">
    <citation type="submission" date="2024-04" db="EMBL/GenBank/DDBJ databases">
        <authorList>
            <person name="Fracassetti M."/>
        </authorList>
    </citation>
    <scope>NUCLEOTIDE SEQUENCE [LARGE SCALE GENOMIC DNA]</scope>
</reference>
<proteinExistence type="predicted"/>
<sequence length="87" mass="10114">MIDYDSLRLCFFLGLWVSYTMREEFCSSKAGESCVGDDDEERRQFCGCESVVGGCFFYRSRLNRTHRTIEILGYRFKSRRKIGGGIT</sequence>
<dbReference type="EMBL" id="OZ034819">
    <property type="protein sequence ID" value="CAL1394051.1"/>
    <property type="molecule type" value="Genomic_DNA"/>
</dbReference>
<name>A0AAV2F741_9ROSI</name>
<dbReference type="Proteomes" id="UP001497516">
    <property type="component" value="Chromosome 6"/>
</dbReference>
<gene>
    <name evidence="1" type="ORF">LTRI10_LOCUS34578</name>
</gene>